<evidence type="ECO:0000259" key="5">
    <source>
        <dbReference type="SMART" id="SM00849"/>
    </source>
</evidence>
<dbReference type="CDD" id="cd07737">
    <property type="entry name" value="YcbL-like_MBL-fold"/>
    <property type="match status" value="1"/>
</dbReference>
<evidence type="ECO:0000256" key="4">
    <source>
        <dbReference type="ARBA" id="ARBA00022833"/>
    </source>
</evidence>
<comment type="cofactor">
    <cofactor evidence="1">
        <name>Zn(2+)</name>
        <dbReference type="ChEBI" id="CHEBI:29105"/>
    </cofactor>
</comment>
<dbReference type="STRING" id="375574.GCA_001418035_01646"/>
<protein>
    <submittedName>
        <fullName evidence="6">Glyoxylase or a related metal-dependent hydrolase, beta-lactamase superfamily II</fullName>
    </submittedName>
</protein>
<dbReference type="GO" id="GO:0046872">
    <property type="term" value="F:metal ion binding"/>
    <property type="evidence" value="ECO:0007669"/>
    <property type="project" value="UniProtKB-KW"/>
</dbReference>
<dbReference type="InterPro" id="IPR051453">
    <property type="entry name" value="MBL_Glyoxalase_II"/>
</dbReference>
<dbReference type="RefSeq" id="WP_055433969.1">
    <property type="nucleotide sequence ID" value="NZ_CYHA01000003.1"/>
</dbReference>
<keyword evidence="7" id="KW-1185">Reference proteome</keyword>
<dbReference type="OrthoDB" id="9784009at2"/>
<name>A0A0K6GYM4_9NEIS</name>
<keyword evidence="2" id="KW-0479">Metal-binding</keyword>
<dbReference type="SUPFAM" id="SSF56281">
    <property type="entry name" value="Metallo-hydrolase/oxidoreductase"/>
    <property type="match status" value="1"/>
</dbReference>
<dbReference type="InterPro" id="IPR036866">
    <property type="entry name" value="RibonucZ/Hydroxyglut_hydro"/>
</dbReference>
<gene>
    <name evidence="6" type="ORF">Ga0061063_1854</name>
</gene>
<keyword evidence="4" id="KW-0862">Zinc</keyword>
<organism evidence="6 7">
    <name type="scientific">Gulbenkiania indica</name>
    <dbReference type="NCBI Taxonomy" id="375574"/>
    <lineage>
        <taxon>Bacteria</taxon>
        <taxon>Pseudomonadati</taxon>
        <taxon>Pseudomonadota</taxon>
        <taxon>Betaproteobacteria</taxon>
        <taxon>Neisseriales</taxon>
        <taxon>Chromobacteriaceae</taxon>
        <taxon>Gulbenkiania</taxon>
    </lineage>
</organism>
<dbReference type="Pfam" id="PF00753">
    <property type="entry name" value="Lactamase_B"/>
    <property type="match status" value="1"/>
</dbReference>
<proteinExistence type="predicted"/>
<dbReference type="InterPro" id="IPR001279">
    <property type="entry name" value="Metallo-B-lactamas"/>
</dbReference>
<evidence type="ECO:0000256" key="1">
    <source>
        <dbReference type="ARBA" id="ARBA00001947"/>
    </source>
</evidence>
<evidence type="ECO:0000256" key="3">
    <source>
        <dbReference type="ARBA" id="ARBA00022801"/>
    </source>
</evidence>
<dbReference type="AlphaFoldDB" id="A0A0K6GYM4"/>
<dbReference type="PANTHER" id="PTHR46233">
    <property type="entry name" value="HYDROXYACYLGLUTATHIONE HYDROLASE GLOC"/>
    <property type="match status" value="1"/>
</dbReference>
<accession>A0A0K6GYM4</accession>
<feature type="domain" description="Metallo-beta-lactamase" evidence="5">
    <location>
        <begin position="14"/>
        <end position="194"/>
    </location>
</feature>
<dbReference type="GO" id="GO:0016787">
    <property type="term" value="F:hydrolase activity"/>
    <property type="evidence" value="ECO:0007669"/>
    <property type="project" value="UniProtKB-KW"/>
</dbReference>
<reference evidence="7" key="1">
    <citation type="submission" date="2015-08" db="EMBL/GenBank/DDBJ databases">
        <authorList>
            <person name="Varghese N."/>
        </authorList>
    </citation>
    <scope>NUCLEOTIDE SEQUENCE [LARGE SCALE GENOMIC DNA]</scope>
    <source>
        <strain evidence="7">DSM 17901</strain>
    </source>
</reference>
<dbReference type="Gene3D" id="3.60.15.10">
    <property type="entry name" value="Ribonuclease Z/Hydroxyacylglutathione hydrolase-like"/>
    <property type="match status" value="1"/>
</dbReference>
<evidence type="ECO:0000313" key="7">
    <source>
        <dbReference type="Proteomes" id="UP000243535"/>
    </source>
</evidence>
<sequence length="216" mass="23360">MALHYHLIPVTPFAQNCTVLWCDATREAALVDPGGDTDRLADYLDQQGLTLARILLTHGHIDHAGGAAALASARKVKIEGPQESERFWLDQLPDQGRLFGFPPSAPLTPDRWLAEGDTVGVGAETLSVLHCPGHTPGHVVFHHAPSALLIAGDVLFQGSIGRTDFPMGNHAQLIDAIRRKLFVLPDETTVVPGHGPLTTIGAEKRHNPFVADARYR</sequence>
<evidence type="ECO:0000313" key="6">
    <source>
        <dbReference type="EMBL" id="CUA83660.1"/>
    </source>
</evidence>
<keyword evidence="3 6" id="KW-0378">Hydrolase</keyword>
<dbReference type="EMBL" id="CYHA01000003">
    <property type="protein sequence ID" value="CUA83660.1"/>
    <property type="molecule type" value="Genomic_DNA"/>
</dbReference>
<evidence type="ECO:0000256" key="2">
    <source>
        <dbReference type="ARBA" id="ARBA00022723"/>
    </source>
</evidence>
<dbReference type="SMART" id="SM00849">
    <property type="entry name" value="Lactamase_B"/>
    <property type="match status" value="1"/>
</dbReference>
<dbReference type="Proteomes" id="UP000243535">
    <property type="component" value="Unassembled WGS sequence"/>
</dbReference>
<dbReference type="PANTHER" id="PTHR46233:SF3">
    <property type="entry name" value="HYDROXYACYLGLUTATHIONE HYDROLASE GLOC"/>
    <property type="match status" value="1"/>
</dbReference>